<evidence type="ECO:0000256" key="7">
    <source>
        <dbReference type="ARBA" id="ARBA00022824"/>
    </source>
</evidence>
<comment type="subcellular location">
    <subcellularLocation>
        <location evidence="1">Endoplasmic reticulum membrane</location>
        <topology evidence="1">Multi-pass membrane protein</topology>
    </subcellularLocation>
</comment>
<evidence type="ECO:0000256" key="4">
    <source>
        <dbReference type="ARBA" id="ARBA00022679"/>
    </source>
</evidence>
<keyword evidence="8 10" id="KW-1133">Transmembrane helix</keyword>
<organism evidence="11 12">
    <name type="scientific">Blastocystis sp. subtype 1 (strain ATCC 50177 / NandII)</name>
    <dbReference type="NCBI Taxonomy" id="478820"/>
    <lineage>
        <taxon>Eukaryota</taxon>
        <taxon>Sar</taxon>
        <taxon>Stramenopiles</taxon>
        <taxon>Bigyra</taxon>
        <taxon>Opalozoa</taxon>
        <taxon>Opalinata</taxon>
        <taxon>Blastocystidae</taxon>
        <taxon>Blastocystis</taxon>
    </lineage>
</organism>
<keyword evidence="4" id="KW-0808">Transferase</keyword>
<dbReference type="PANTHER" id="PTHR13205:SF15">
    <property type="entry name" value="DOLICHOL KINASE"/>
    <property type="match status" value="1"/>
</dbReference>
<keyword evidence="12" id="KW-1185">Reference proteome</keyword>
<feature type="transmembrane region" description="Helical" evidence="10">
    <location>
        <begin position="179"/>
        <end position="195"/>
    </location>
</feature>
<dbReference type="PANTHER" id="PTHR13205">
    <property type="entry name" value="TRANSMEMBRANE PROTEIN 15-RELATED"/>
    <property type="match status" value="1"/>
</dbReference>
<evidence type="ECO:0000256" key="8">
    <source>
        <dbReference type="ARBA" id="ARBA00022989"/>
    </source>
</evidence>
<evidence type="ECO:0000313" key="11">
    <source>
        <dbReference type="EMBL" id="OAO17040.1"/>
    </source>
</evidence>
<evidence type="ECO:0000256" key="5">
    <source>
        <dbReference type="ARBA" id="ARBA00022692"/>
    </source>
</evidence>
<dbReference type="AlphaFoldDB" id="A0A196SJ26"/>
<dbReference type="Proteomes" id="UP000078348">
    <property type="component" value="Unassembled WGS sequence"/>
</dbReference>
<feature type="transmembrane region" description="Helical" evidence="10">
    <location>
        <begin position="407"/>
        <end position="432"/>
    </location>
</feature>
<dbReference type="EMBL" id="LXWW01000047">
    <property type="protein sequence ID" value="OAO17040.1"/>
    <property type="molecule type" value="Genomic_DNA"/>
</dbReference>
<feature type="transmembrane region" description="Helical" evidence="10">
    <location>
        <begin position="97"/>
        <end position="119"/>
    </location>
</feature>
<sequence length="500" mass="55431">MHTHLLIMIPCVNCVVCAIPVAILAYRLYEVHFVQMCLFCASFLLCCFSYVKSVLSGIPSYKFIRTRPLSSASYMESLSLTTTVLGVLSLHEQADSSLYSTLFSLMIYCDFLLGLWGLIPDVNRRKYVRYGMLLLPLLLYAFPQASDMIPLLLIAGCLLSALVFRVFYSVRYAFSISEVILFSKWILLFVLLLFTSPSLSLRVSIVVLLLSLLLTFVVLFLCDRYSRIKQSPLALYSLIVAGAAIEIAALSQLVDAAFVPWFLRWLLQTTEAFTPLSWSRPLTLLYWFSVLGAMGWCLARGLLSRQPQIIQRKFFHLVAVTLFLPGLTTDVPFMQVAFAFAFLVFLLLEIFRITAVPPFAALDAAMGVFVDSRDAGPFILTHFSLLLSCAIPAWISPEPHTPIDLLACLSGVLSVGVGDASAATVGSLWGRVPIYGKKTLEGQLGFVAGVLGVVAVLMRGSLSWQVLVVILLSSIEELLCEEIDNYILPLFFMSLLLGIN</sequence>
<feature type="transmembrane region" description="Helical" evidence="10">
    <location>
        <begin position="339"/>
        <end position="362"/>
    </location>
</feature>
<feature type="transmembrane region" description="Helical" evidence="10">
    <location>
        <begin position="314"/>
        <end position="333"/>
    </location>
</feature>
<name>A0A196SJ26_BLAHN</name>
<dbReference type="GO" id="GO:0043048">
    <property type="term" value="P:dolichyl monophosphate biosynthetic process"/>
    <property type="evidence" value="ECO:0007669"/>
    <property type="project" value="TreeGrafter"/>
</dbReference>
<proteinExistence type="inferred from homology"/>
<evidence type="ECO:0000256" key="10">
    <source>
        <dbReference type="SAM" id="Phobius"/>
    </source>
</evidence>
<feature type="transmembrane region" description="Helical" evidence="10">
    <location>
        <begin position="283"/>
        <end position="302"/>
    </location>
</feature>
<feature type="transmembrane region" description="Helical" evidence="10">
    <location>
        <begin position="126"/>
        <end position="142"/>
    </location>
</feature>
<reference evidence="11 12" key="1">
    <citation type="submission" date="2016-05" db="EMBL/GenBank/DDBJ databases">
        <title>Nuclear genome of Blastocystis sp. subtype 1 NandII.</title>
        <authorList>
            <person name="Gentekaki E."/>
            <person name="Curtis B."/>
            <person name="Stairs C."/>
            <person name="Eme L."/>
            <person name="Herman E."/>
            <person name="Klimes V."/>
            <person name="Arias M.C."/>
            <person name="Elias M."/>
            <person name="Hilliou F."/>
            <person name="Klute M."/>
            <person name="Malik S.-B."/>
            <person name="Pightling A."/>
            <person name="Rachubinski R."/>
            <person name="Salas D."/>
            <person name="Schlacht A."/>
            <person name="Suga H."/>
            <person name="Archibald J."/>
            <person name="Ball S.G."/>
            <person name="Clark G."/>
            <person name="Dacks J."/>
            <person name="Van Der Giezen M."/>
            <person name="Tsaousis A."/>
            <person name="Roger A."/>
        </authorList>
    </citation>
    <scope>NUCLEOTIDE SEQUENCE [LARGE SCALE GENOMIC DNA]</scope>
    <source>
        <strain evidence="12">ATCC 50177 / NandII</strain>
    </source>
</reference>
<feature type="transmembrane region" description="Helical" evidence="10">
    <location>
        <begin position="32"/>
        <end position="51"/>
    </location>
</feature>
<keyword evidence="7" id="KW-0256">Endoplasmic reticulum</keyword>
<dbReference type="InterPro" id="IPR032974">
    <property type="entry name" value="Polypren_kinase"/>
</dbReference>
<keyword evidence="6" id="KW-0418">Kinase</keyword>
<feature type="transmembrane region" description="Helical" evidence="10">
    <location>
        <begin position="5"/>
        <end position="26"/>
    </location>
</feature>
<evidence type="ECO:0000256" key="9">
    <source>
        <dbReference type="ARBA" id="ARBA00023136"/>
    </source>
</evidence>
<dbReference type="EC" id="2.7.1.108" evidence="3"/>
<dbReference type="STRING" id="478820.A0A196SJ26"/>
<dbReference type="GO" id="GO:0005789">
    <property type="term" value="C:endoplasmic reticulum membrane"/>
    <property type="evidence" value="ECO:0007669"/>
    <property type="project" value="UniProtKB-SubCell"/>
</dbReference>
<evidence type="ECO:0000313" key="12">
    <source>
        <dbReference type="Proteomes" id="UP000078348"/>
    </source>
</evidence>
<keyword evidence="9 10" id="KW-0472">Membrane</keyword>
<gene>
    <name evidence="11" type="ORF">AV274_1197</name>
</gene>
<accession>A0A196SJ26</accession>
<feature type="transmembrane region" description="Helical" evidence="10">
    <location>
        <begin position="233"/>
        <end position="263"/>
    </location>
</feature>
<protein>
    <recommendedName>
        <fullName evidence="3">dolichol kinase</fullName>
        <ecNumber evidence="3">2.7.1.108</ecNumber>
    </recommendedName>
</protein>
<evidence type="ECO:0000256" key="6">
    <source>
        <dbReference type="ARBA" id="ARBA00022777"/>
    </source>
</evidence>
<feature type="transmembrane region" description="Helical" evidence="10">
    <location>
        <begin position="148"/>
        <end position="167"/>
    </location>
</feature>
<feature type="transmembrane region" description="Helical" evidence="10">
    <location>
        <begin position="444"/>
        <end position="471"/>
    </location>
</feature>
<comment type="similarity">
    <text evidence="2">Belongs to the polyprenol kinase family.</text>
</comment>
<feature type="transmembrane region" description="Helical" evidence="10">
    <location>
        <begin position="201"/>
        <end position="221"/>
    </location>
</feature>
<dbReference type="OrthoDB" id="377083at2759"/>
<comment type="caution">
    <text evidence="11">The sequence shown here is derived from an EMBL/GenBank/DDBJ whole genome shotgun (WGS) entry which is preliminary data.</text>
</comment>
<evidence type="ECO:0000256" key="3">
    <source>
        <dbReference type="ARBA" id="ARBA00012132"/>
    </source>
</evidence>
<feature type="transmembrane region" description="Helical" evidence="10">
    <location>
        <begin position="374"/>
        <end position="395"/>
    </location>
</feature>
<evidence type="ECO:0000256" key="2">
    <source>
        <dbReference type="ARBA" id="ARBA00010794"/>
    </source>
</evidence>
<dbReference type="GO" id="GO:0004168">
    <property type="term" value="F:dolichol kinase activity"/>
    <property type="evidence" value="ECO:0007669"/>
    <property type="project" value="UniProtKB-EC"/>
</dbReference>
<keyword evidence="5 10" id="KW-0812">Transmembrane</keyword>
<evidence type="ECO:0000256" key="1">
    <source>
        <dbReference type="ARBA" id="ARBA00004477"/>
    </source>
</evidence>